<dbReference type="PROSITE" id="PS51257">
    <property type="entry name" value="PROKAR_LIPOPROTEIN"/>
    <property type="match status" value="1"/>
</dbReference>
<feature type="domain" description="Secretion system C-terminal sorting" evidence="2">
    <location>
        <begin position="449"/>
        <end position="526"/>
    </location>
</feature>
<gene>
    <name evidence="3" type="ORF">GCM10022406_27860</name>
</gene>
<proteinExistence type="predicted"/>
<reference evidence="4" key="1">
    <citation type="journal article" date="2019" name="Int. J. Syst. Evol. Microbiol.">
        <title>The Global Catalogue of Microorganisms (GCM) 10K type strain sequencing project: providing services to taxonomists for standard genome sequencing and annotation.</title>
        <authorList>
            <consortium name="The Broad Institute Genomics Platform"/>
            <consortium name="The Broad Institute Genome Sequencing Center for Infectious Disease"/>
            <person name="Wu L."/>
            <person name="Ma J."/>
        </authorList>
    </citation>
    <scope>NUCLEOTIDE SEQUENCE [LARGE SCALE GENOMIC DNA]</scope>
    <source>
        <strain evidence="4">JCM 17214</strain>
    </source>
</reference>
<evidence type="ECO:0000256" key="1">
    <source>
        <dbReference type="SAM" id="SignalP"/>
    </source>
</evidence>
<sequence>MRKLFRILALLPLLLACAGSGQAQSTHPNVLVSTVNSPEETSIAINPKNTQELVAGANISNQYFSTNGGQTWTWRPLSSPYGVWGDPCVVADTAGVFYFFHLSNPGAPGGSFPFIDRMQVQRAATAATPFAFRGFFGLNPPKQQDKEWVAVNRRTNALYATWTEFDTYGSLSPTDSSRILFSKSLDQGLTWSTAKRISKVGGDAIDEDNTVEGAVPAVGPNGEIYTAWAGPLGLTFNRSLDDGLTWLPSEKVITSVPGGWDYGVAGIYRANGLPITACDVSSGPHRGTIYVNWSDQRNGPSDADVWLVRSTDGGLSWSAPRRVNNDAPGHQQFFTWMTVDQATGYLWFVFYDRRSYPASATETRTDVYAARSTDGGLTFQNFRLSQSPFVPSPNVFFGDYTNITAHNNVVRPIWTRLDNRQLSVWTALIDVTVLGNKNAAKLPGLSLQVYPNPAREAVQLALQLPLAAPATVRLLSAEGRLVRTILNHEPLPTGQRQLTIPVADLAAGVYLLEAQVGDYSLHRKVTVVR</sequence>
<dbReference type="InterPro" id="IPR026444">
    <property type="entry name" value="Secre_tail"/>
</dbReference>
<feature type="signal peptide" evidence="1">
    <location>
        <begin position="1"/>
        <end position="23"/>
    </location>
</feature>
<dbReference type="NCBIfam" id="TIGR04183">
    <property type="entry name" value="Por_Secre_tail"/>
    <property type="match status" value="1"/>
</dbReference>
<organism evidence="3 4">
    <name type="scientific">Hymenobacter algoricola</name>
    <dbReference type="NCBI Taxonomy" id="486267"/>
    <lineage>
        <taxon>Bacteria</taxon>
        <taxon>Pseudomonadati</taxon>
        <taxon>Bacteroidota</taxon>
        <taxon>Cytophagia</taxon>
        <taxon>Cytophagales</taxon>
        <taxon>Hymenobacteraceae</taxon>
        <taxon>Hymenobacter</taxon>
    </lineage>
</organism>
<dbReference type="SUPFAM" id="SSF50939">
    <property type="entry name" value="Sialidases"/>
    <property type="match status" value="1"/>
</dbReference>
<name>A0ABP7NCZ6_9BACT</name>
<evidence type="ECO:0000259" key="2">
    <source>
        <dbReference type="Pfam" id="PF18962"/>
    </source>
</evidence>
<dbReference type="Gene3D" id="2.120.10.10">
    <property type="match status" value="1"/>
</dbReference>
<dbReference type="Proteomes" id="UP001499909">
    <property type="component" value="Unassembled WGS sequence"/>
</dbReference>
<dbReference type="CDD" id="cd15482">
    <property type="entry name" value="Sialidase_non-viral"/>
    <property type="match status" value="1"/>
</dbReference>
<dbReference type="RefSeq" id="WP_345115076.1">
    <property type="nucleotide sequence ID" value="NZ_BAABDH010000077.1"/>
</dbReference>
<keyword evidence="4" id="KW-1185">Reference proteome</keyword>
<dbReference type="EMBL" id="BAABDH010000077">
    <property type="protein sequence ID" value="GAA3943531.1"/>
    <property type="molecule type" value="Genomic_DNA"/>
</dbReference>
<evidence type="ECO:0000313" key="3">
    <source>
        <dbReference type="EMBL" id="GAA3943531.1"/>
    </source>
</evidence>
<dbReference type="InterPro" id="IPR036278">
    <property type="entry name" value="Sialidase_sf"/>
</dbReference>
<evidence type="ECO:0000313" key="4">
    <source>
        <dbReference type="Proteomes" id="UP001499909"/>
    </source>
</evidence>
<protein>
    <submittedName>
        <fullName evidence="3">Sialidase family protein</fullName>
    </submittedName>
</protein>
<accession>A0ABP7NCZ6</accession>
<comment type="caution">
    <text evidence="3">The sequence shown here is derived from an EMBL/GenBank/DDBJ whole genome shotgun (WGS) entry which is preliminary data.</text>
</comment>
<dbReference type="Pfam" id="PF18962">
    <property type="entry name" value="Por_Secre_tail"/>
    <property type="match status" value="1"/>
</dbReference>
<feature type="chain" id="PRO_5046570955" evidence="1">
    <location>
        <begin position="24"/>
        <end position="529"/>
    </location>
</feature>
<keyword evidence="1" id="KW-0732">Signal</keyword>